<sequence>MHQVPIINTGGIIGWFARNHVAANLLMFFIIGVGIFSSFTIRQQTIPDFDLRYVNVRVPYLGAAPQEVEEGVVIKIEEAIQDVKGILKVTSSSSEGFGTVRAEISVDQDLNEVTNEIKTRVDAISTFPELTEKPVIYKLDPRITILFVSIYGDLDEFQRKEFAQDIRDDLMALPSINQVGLLGDRPYEISVEVSEDTLKRYGLTMTEVSQAIKASSIDLPGGRIRSEGGDILLRTKGQAYTGEEFGQIVLRTYPDGTRLTLDDIANIDDGFVESQMWGRFNGNDTLDMEILAGATENEIETANAVKEYIAKRSQSLPPGVHMDVWGDRSEYLQDRLDLMNKNMLQGAALVFIVLSLFLRMKVAVWVVVGIPVAFLGALSLMPYGPWPVTINMISLFGFIMVLGIVVDDAIIIGESIYTKIRADGHTLENVILGAKKVALPATFGVLTTIAAFAPMLFITGFAGPFFKAMSVVVVLCLIFSIVESKLILPAHLAQATIKPINEAVIYSPYAGISWYKRPARFFQRINRNIQGKLQFLIQNYYKPLLRRAINNRGLTITVFISALILIFGVLNSGLTRIVMFPEVPGDYVVVELTMTNGIPAHTRDLTIGKIEKAALDLNSEWKQKYPNDQPPISKLGVYTGGMNDLGNPVGGDNIGILIAELPLSGRRLLSVEDVENLWRDRVEDMPGVKKLQFDSGRNIGGGSSLSFNLIGSDYDQLEAVSRELQDKLKEYNGVYDIRSSLNTGGEEIKLHIKPQAETLGLSMSSLGRQVRQAFYGEEAQRIQRGKDELKVMVRYPEKDRKSITDLESMRIRTISGDEIPFSSVAEVEFGQAYSTIRHENGNRVVTVSADANSQIIEPRAVITDITSNFAPLLAKKYPEVGFELEGASLETQKLVNELTVASIAALFLIYGLIAIPLRSYIQPLIIMSVIPFGLIGAVIGHIVMGKAISMFSLFGLIALSGVVVNDSIIMVDFINKARAAGASIVDAVIDSGALRFRAIILTSLTTAVGLLPIILETSHQAQFLIPMAISIAFGIVFATAITLLLVPCLYVLQNDLKNNLQSDISNLFKRDSTLSPQEY</sequence>
<feature type="transmembrane region" description="Helical" evidence="1">
    <location>
        <begin position="950"/>
        <end position="974"/>
    </location>
</feature>
<dbReference type="GO" id="GO:0005886">
    <property type="term" value="C:plasma membrane"/>
    <property type="evidence" value="ECO:0007669"/>
    <property type="project" value="TreeGrafter"/>
</dbReference>
<dbReference type="Gene3D" id="1.20.1640.10">
    <property type="entry name" value="Multidrug efflux transporter AcrB transmembrane domain"/>
    <property type="match status" value="2"/>
</dbReference>
<dbReference type="Pfam" id="PF00873">
    <property type="entry name" value="ACR_tran"/>
    <property type="match status" value="1"/>
</dbReference>
<reference evidence="2" key="1">
    <citation type="submission" date="2018-05" db="EMBL/GenBank/DDBJ databases">
        <authorList>
            <person name="Lanie J.A."/>
            <person name="Ng W.-L."/>
            <person name="Kazmierczak K.M."/>
            <person name="Andrzejewski T.M."/>
            <person name="Davidsen T.M."/>
            <person name="Wayne K.J."/>
            <person name="Tettelin H."/>
            <person name="Glass J.I."/>
            <person name="Rusch D."/>
            <person name="Podicherti R."/>
            <person name="Tsui H.-C.T."/>
            <person name="Winkler M.E."/>
        </authorList>
    </citation>
    <scope>NUCLEOTIDE SEQUENCE</scope>
</reference>
<evidence type="ECO:0000256" key="1">
    <source>
        <dbReference type="SAM" id="Phobius"/>
    </source>
</evidence>
<dbReference type="SUPFAM" id="SSF82693">
    <property type="entry name" value="Multidrug efflux transporter AcrB pore domain, PN1, PN2, PC1 and PC2 subdomains"/>
    <property type="match status" value="2"/>
</dbReference>
<feature type="transmembrane region" description="Helical" evidence="1">
    <location>
        <begin position="898"/>
        <end position="917"/>
    </location>
</feature>
<feature type="transmembrane region" description="Helical" evidence="1">
    <location>
        <begin position="437"/>
        <end position="458"/>
    </location>
</feature>
<accession>A0A381RG85</accession>
<organism evidence="2">
    <name type="scientific">marine metagenome</name>
    <dbReference type="NCBI Taxonomy" id="408172"/>
    <lineage>
        <taxon>unclassified sequences</taxon>
        <taxon>metagenomes</taxon>
        <taxon>ecological metagenomes</taxon>
    </lineage>
</organism>
<dbReference type="SUPFAM" id="SSF82866">
    <property type="entry name" value="Multidrug efflux transporter AcrB transmembrane domain"/>
    <property type="match status" value="2"/>
</dbReference>
<feature type="transmembrane region" description="Helical" evidence="1">
    <location>
        <begin position="1027"/>
        <end position="1052"/>
    </location>
</feature>
<feature type="transmembrane region" description="Helical" evidence="1">
    <location>
        <begin position="554"/>
        <end position="574"/>
    </location>
</feature>
<dbReference type="AlphaFoldDB" id="A0A381RG85"/>
<dbReference type="Gene3D" id="3.30.2090.10">
    <property type="entry name" value="Multidrug efflux transporter AcrB TolC docking domain, DN and DC subdomains"/>
    <property type="match status" value="2"/>
</dbReference>
<feature type="transmembrane region" description="Helical" evidence="1">
    <location>
        <begin position="994"/>
        <end position="1015"/>
    </location>
</feature>
<dbReference type="PANTHER" id="PTHR32063:SF33">
    <property type="entry name" value="RND SUPERFAMILY EFFLUX PUMP PERMEASE COMPONENT"/>
    <property type="match status" value="1"/>
</dbReference>
<proteinExistence type="predicted"/>
<dbReference type="InterPro" id="IPR001036">
    <property type="entry name" value="Acrflvin-R"/>
</dbReference>
<name>A0A381RG85_9ZZZZ</name>
<dbReference type="PANTHER" id="PTHR32063">
    <property type="match status" value="1"/>
</dbReference>
<keyword evidence="1" id="KW-0472">Membrane</keyword>
<feature type="transmembrane region" description="Helical" evidence="1">
    <location>
        <begin position="464"/>
        <end position="482"/>
    </location>
</feature>
<dbReference type="GO" id="GO:0042910">
    <property type="term" value="F:xenobiotic transmembrane transporter activity"/>
    <property type="evidence" value="ECO:0007669"/>
    <property type="project" value="TreeGrafter"/>
</dbReference>
<dbReference type="PRINTS" id="PR00702">
    <property type="entry name" value="ACRIFLAVINRP"/>
</dbReference>
<dbReference type="SUPFAM" id="SSF82714">
    <property type="entry name" value="Multidrug efflux transporter AcrB TolC docking domain, DN and DC subdomains"/>
    <property type="match status" value="2"/>
</dbReference>
<gene>
    <name evidence="2" type="ORF">METZ01_LOCUS42822</name>
</gene>
<dbReference type="EMBL" id="UINC01001854">
    <property type="protein sequence ID" value="SUZ89968.1"/>
    <property type="molecule type" value="Genomic_DNA"/>
</dbReference>
<dbReference type="Gene3D" id="3.30.70.1320">
    <property type="entry name" value="Multidrug efflux transporter AcrB pore domain like"/>
    <property type="match status" value="1"/>
</dbReference>
<evidence type="ECO:0000313" key="2">
    <source>
        <dbReference type="EMBL" id="SUZ89968.1"/>
    </source>
</evidence>
<keyword evidence="1" id="KW-0812">Transmembrane</keyword>
<keyword evidence="1" id="KW-1133">Transmembrane helix</keyword>
<evidence type="ECO:0008006" key="3">
    <source>
        <dbReference type="Google" id="ProtNLM"/>
    </source>
</evidence>
<feature type="transmembrane region" description="Helical" evidence="1">
    <location>
        <begin position="342"/>
        <end position="358"/>
    </location>
</feature>
<feature type="transmembrane region" description="Helical" evidence="1">
    <location>
        <begin position="395"/>
        <end position="417"/>
    </location>
</feature>
<dbReference type="Gene3D" id="3.30.70.1440">
    <property type="entry name" value="Multidrug efflux transporter AcrB pore domain"/>
    <property type="match status" value="1"/>
</dbReference>
<feature type="transmembrane region" description="Helical" evidence="1">
    <location>
        <begin position="924"/>
        <end position="944"/>
    </location>
</feature>
<dbReference type="Gene3D" id="3.30.70.1430">
    <property type="entry name" value="Multidrug efflux transporter AcrB pore domain"/>
    <property type="match status" value="2"/>
</dbReference>
<protein>
    <recommendedName>
        <fullName evidence="3">SSD domain-containing protein</fullName>
    </recommendedName>
</protein>
<feature type="transmembrane region" description="Helical" evidence="1">
    <location>
        <begin position="21"/>
        <end position="41"/>
    </location>
</feature>
<dbReference type="InterPro" id="IPR027463">
    <property type="entry name" value="AcrB_DN_DC_subdom"/>
</dbReference>
<feature type="transmembrane region" description="Helical" evidence="1">
    <location>
        <begin position="363"/>
        <end position="383"/>
    </location>
</feature>